<reference evidence="1 2" key="1">
    <citation type="journal article" date="2018" name="Sci. Rep.">
        <title>Genome sequence of the cauliflower mushroom Sparassis crispa (Hanabiratake) and its association with beneficial usage.</title>
        <authorList>
            <person name="Kiyama R."/>
            <person name="Furutani Y."/>
            <person name="Kawaguchi K."/>
            <person name="Nakanishi T."/>
        </authorList>
    </citation>
    <scope>NUCLEOTIDE SEQUENCE [LARGE SCALE GENOMIC DNA]</scope>
</reference>
<dbReference type="GeneID" id="38781159"/>
<proteinExistence type="predicted"/>
<dbReference type="RefSeq" id="XP_027615155.1">
    <property type="nucleotide sequence ID" value="XM_027759354.1"/>
</dbReference>
<protein>
    <submittedName>
        <fullName evidence="1">Uncharacterized protein</fullName>
    </submittedName>
</protein>
<dbReference type="InterPro" id="IPR032675">
    <property type="entry name" value="LRR_dom_sf"/>
</dbReference>
<dbReference type="EMBL" id="BFAD01000006">
    <property type="protein sequence ID" value="GBE84242.1"/>
    <property type="molecule type" value="Genomic_DNA"/>
</dbReference>
<dbReference type="AlphaFoldDB" id="A0A401GPW9"/>
<evidence type="ECO:0000313" key="1">
    <source>
        <dbReference type="EMBL" id="GBE84242.1"/>
    </source>
</evidence>
<dbReference type="Proteomes" id="UP000287166">
    <property type="component" value="Unassembled WGS sequence"/>
</dbReference>
<sequence length="542" mass="60483">MSAMKLAEALLANIQKQAGHLSLNSAQFLNWQSPVNRLPPDVLSMIFQFVPDLPYTELDYVLWGDNGSPPWLPYYVNVGPCVQLTHVCRYWRHLTLNLPTLWANVVDSERSDVPISVVLQRSQAVPLNISLLGRPSPGMLSFLSYGGTERVRSVWWEGDSSRECPIYLNFPAPKLESVSLMGEVTEQDRHVRVSSIFKGHTPRIQQLFLASMSWLPSNNMPSLTHLNLSGYACPGLSSKILSLLERTPNLVDLGLSNIRDSSILPESRVISLPRLRRFSYRPGDGATGLGSILPHLALADDTALCMHVAAPEELARPVGLSHLPAVKTVVRACVVQDVYVCDFMAVGPASGFDVCIYTADSEDFDAMLKLALEELPLVQIKELWVVENPVCCEMTPSGRDSFRSVLHSMPDLENLVVMEESLDNLVDALLASPDPLRPPLSRKNMTVHIIMERSGVDPSTVSSLIGRLKEVDVAHIIIGYHKTYTGPRFDDAPSLLRGFESVESRYHNTLPLMDMPPVCTTYSHFYWPSWLESWPRQLDRSE</sequence>
<name>A0A401GPW9_9APHY</name>
<dbReference type="SUPFAM" id="SSF52047">
    <property type="entry name" value="RNI-like"/>
    <property type="match status" value="1"/>
</dbReference>
<organism evidence="1 2">
    <name type="scientific">Sparassis crispa</name>
    <dbReference type="NCBI Taxonomy" id="139825"/>
    <lineage>
        <taxon>Eukaryota</taxon>
        <taxon>Fungi</taxon>
        <taxon>Dikarya</taxon>
        <taxon>Basidiomycota</taxon>
        <taxon>Agaricomycotina</taxon>
        <taxon>Agaricomycetes</taxon>
        <taxon>Polyporales</taxon>
        <taxon>Sparassidaceae</taxon>
        <taxon>Sparassis</taxon>
    </lineage>
</organism>
<gene>
    <name evidence="1" type="ORF">SCP_0602200</name>
</gene>
<keyword evidence="2" id="KW-1185">Reference proteome</keyword>
<dbReference type="Gene3D" id="1.20.1280.50">
    <property type="match status" value="1"/>
</dbReference>
<dbReference type="STRING" id="139825.A0A401GPW9"/>
<dbReference type="InParanoid" id="A0A401GPW9"/>
<dbReference type="OrthoDB" id="3193283at2759"/>
<dbReference type="Gene3D" id="3.80.10.10">
    <property type="entry name" value="Ribonuclease Inhibitor"/>
    <property type="match status" value="1"/>
</dbReference>
<comment type="caution">
    <text evidence="1">The sequence shown here is derived from an EMBL/GenBank/DDBJ whole genome shotgun (WGS) entry which is preliminary data.</text>
</comment>
<accession>A0A401GPW9</accession>
<evidence type="ECO:0000313" key="2">
    <source>
        <dbReference type="Proteomes" id="UP000287166"/>
    </source>
</evidence>